<keyword evidence="2" id="KW-1185">Reference proteome</keyword>
<dbReference type="KEGG" id="serj:SGUI_1924"/>
<dbReference type="AlphaFoldDB" id="A0A1B1NCY0"/>
<dbReference type="OrthoDB" id="3209715at2"/>
<organism evidence="1 2">
    <name type="scientific">Serinicoccus hydrothermalis</name>
    <dbReference type="NCBI Taxonomy" id="1758689"/>
    <lineage>
        <taxon>Bacteria</taxon>
        <taxon>Bacillati</taxon>
        <taxon>Actinomycetota</taxon>
        <taxon>Actinomycetes</taxon>
        <taxon>Micrococcales</taxon>
        <taxon>Ornithinimicrobiaceae</taxon>
        <taxon>Serinicoccus</taxon>
    </lineage>
</organism>
<protein>
    <recommendedName>
        <fullName evidence="3">DUF559 domain-containing protein</fullName>
    </recommendedName>
</protein>
<evidence type="ECO:0000313" key="1">
    <source>
        <dbReference type="EMBL" id="ANS79320.1"/>
    </source>
</evidence>
<evidence type="ECO:0000313" key="2">
    <source>
        <dbReference type="Proteomes" id="UP000092482"/>
    </source>
</evidence>
<accession>A0A1B1NCY0</accession>
<gene>
    <name evidence="1" type="ORF">SGUI_1924</name>
</gene>
<sequence>MPTRTERAALAQLEHHRRHRLARALAVPHDGVVTLRMLRRSGLSRGQILVEIERGAWRKLGVHTVQVDDLGPKAPWWCALWESGASAVLDGATSLEAAGLTGWTEPQLHVSVRNGGIVRDLEGVRHHRLRDIGPSVRQGLRRTRPEVAVVRAAQWATSDRAAATLVAMTVQQRLVGVEALLERWESVGYSARRQVLDEVIRDVCDGAHSLNELDFATACRERGIPEPTRQVLRTGPKGQVYLDVFWGEFGVHVEIHGTQHYQGTAVIDDALRVNDLGLRDRDLISLQIPVLGLRTQPEPFFRQIRQALDEGARRAGRAPRPPAA</sequence>
<dbReference type="EMBL" id="CP014989">
    <property type="protein sequence ID" value="ANS79320.1"/>
    <property type="molecule type" value="Genomic_DNA"/>
</dbReference>
<proteinExistence type="predicted"/>
<reference evidence="1 2" key="1">
    <citation type="submission" date="2016-03" db="EMBL/GenBank/DDBJ databases">
        <title>Shallow-sea hydrothermal system.</title>
        <authorList>
            <person name="Tang K."/>
        </authorList>
    </citation>
    <scope>NUCLEOTIDE SEQUENCE [LARGE SCALE GENOMIC DNA]</scope>
    <source>
        <strain evidence="1 2">JLT9</strain>
    </source>
</reference>
<dbReference type="RefSeq" id="WP_066639414.1">
    <property type="nucleotide sequence ID" value="NZ_CP014989.1"/>
</dbReference>
<dbReference type="STRING" id="1758689.SGUI_1924"/>
<dbReference type="Proteomes" id="UP000092482">
    <property type="component" value="Chromosome"/>
</dbReference>
<name>A0A1B1NCY0_9MICO</name>
<evidence type="ECO:0008006" key="3">
    <source>
        <dbReference type="Google" id="ProtNLM"/>
    </source>
</evidence>